<comment type="caution">
    <text evidence="3">The sequence shown here is derived from an EMBL/GenBank/DDBJ whole genome shotgun (WGS) entry which is preliminary data.</text>
</comment>
<keyword evidence="4" id="KW-1185">Reference proteome</keyword>
<accession>A0A919NMR6</accession>
<feature type="region of interest" description="Disordered" evidence="1">
    <location>
        <begin position="72"/>
        <end position="116"/>
    </location>
</feature>
<gene>
    <name evidence="3" type="ORF">Ate02nite_35310</name>
</gene>
<keyword evidence="2" id="KW-1133">Transmembrane helix</keyword>
<evidence type="ECO:0000313" key="3">
    <source>
        <dbReference type="EMBL" id="GIF20801.1"/>
    </source>
</evidence>
<dbReference type="Proteomes" id="UP000623608">
    <property type="component" value="Unassembled WGS sequence"/>
</dbReference>
<evidence type="ECO:0000256" key="2">
    <source>
        <dbReference type="SAM" id="Phobius"/>
    </source>
</evidence>
<reference evidence="3" key="1">
    <citation type="submission" date="2021-01" db="EMBL/GenBank/DDBJ databases">
        <title>Whole genome shotgun sequence of Actinoplanes tereljensis NBRC 105297.</title>
        <authorList>
            <person name="Komaki H."/>
            <person name="Tamura T."/>
        </authorList>
    </citation>
    <scope>NUCLEOTIDE SEQUENCE</scope>
    <source>
        <strain evidence="3">NBRC 105297</strain>
    </source>
</reference>
<protein>
    <submittedName>
        <fullName evidence="3">Uncharacterized protein</fullName>
    </submittedName>
</protein>
<feature type="compositionally biased region" description="Low complexity" evidence="1">
    <location>
        <begin position="78"/>
        <end position="102"/>
    </location>
</feature>
<organism evidence="3 4">
    <name type="scientific">Paractinoplanes tereljensis</name>
    <dbReference type="NCBI Taxonomy" id="571912"/>
    <lineage>
        <taxon>Bacteria</taxon>
        <taxon>Bacillati</taxon>
        <taxon>Actinomycetota</taxon>
        <taxon>Actinomycetes</taxon>
        <taxon>Micromonosporales</taxon>
        <taxon>Micromonosporaceae</taxon>
        <taxon>Paractinoplanes</taxon>
    </lineage>
</organism>
<evidence type="ECO:0000313" key="4">
    <source>
        <dbReference type="Proteomes" id="UP000623608"/>
    </source>
</evidence>
<dbReference type="AlphaFoldDB" id="A0A919NMR6"/>
<name>A0A919NMR6_9ACTN</name>
<keyword evidence="2" id="KW-0472">Membrane</keyword>
<dbReference type="EMBL" id="BOMY01000022">
    <property type="protein sequence ID" value="GIF20801.1"/>
    <property type="molecule type" value="Genomic_DNA"/>
</dbReference>
<keyword evidence="2" id="KW-0812">Transmembrane</keyword>
<evidence type="ECO:0000256" key="1">
    <source>
        <dbReference type="SAM" id="MobiDB-lite"/>
    </source>
</evidence>
<feature type="transmembrane region" description="Helical" evidence="2">
    <location>
        <begin position="41"/>
        <end position="64"/>
    </location>
</feature>
<sequence>MIRAERAEHQFMSIRRAAPAIALFFLSPLVAEFLLGDFTLAQLPFLFLLGPAYGGAAIVIRWPAAARSRRSTRFPGGSASRWSWPCWPRSSSRSPAGRAGPAGTAGIAWPSRRAAS</sequence>
<proteinExistence type="predicted"/>